<dbReference type="InterPro" id="IPR011049">
    <property type="entry name" value="Serralysin-like_metalloprot_C"/>
</dbReference>
<proteinExistence type="predicted"/>
<comment type="caution">
    <text evidence="1">The sequence shown here is derived from an EMBL/GenBank/DDBJ whole genome shotgun (WGS) entry which is preliminary data.</text>
</comment>
<keyword evidence="2" id="KW-1185">Reference proteome</keyword>
<dbReference type="EMBL" id="JACIJK010000005">
    <property type="protein sequence ID" value="MBB5715195.1"/>
    <property type="molecule type" value="Genomic_DNA"/>
</dbReference>
<dbReference type="SUPFAM" id="SSF51120">
    <property type="entry name" value="beta-Roll"/>
    <property type="match status" value="1"/>
</dbReference>
<evidence type="ECO:0000313" key="1">
    <source>
        <dbReference type="EMBL" id="MBB5715195.1"/>
    </source>
</evidence>
<protein>
    <submittedName>
        <fullName evidence="1">Ca2+-binding RTX toxin-like protein</fullName>
    </submittedName>
</protein>
<organism evidence="1 2">
    <name type="scientific">Sphingomonas aerophila</name>
    <dbReference type="NCBI Taxonomy" id="1344948"/>
    <lineage>
        <taxon>Bacteria</taxon>
        <taxon>Pseudomonadati</taxon>
        <taxon>Pseudomonadota</taxon>
        <taxon>Alphaproteobacteria</taxon>
        <taxon>Sphingomonadales</taxon>
        <taxon>Sphingomonadaceae</taxon>
        <taxon>Sphingomonas</taxon>
    </lineage>
</organism>
<sequence length="109" mass="11017">MTGGGGSDQFVFDTVPGAGNVDTLTDFESGTDRIVLENAVFQALGANGALSATMFEIGAVATRPDTHVLFDPTTGVISYDADGSGAVAAVAFALLPFGVTVNASDFLII</sequence>
<dbReference type="AlphaFoldDB" id="A0A7W9BDF1"/>
<dbReference type="Gene3D" id="2.150.10.10">
    <property type="entry name" value="Serralysin-like metalloprotease, C-terminal"/>
    <property type="match status" value="1"/>
</dbReference>
<dbReference type="Proteomes" id="UP000546200">
    <property type="component" value="Unassembled WGS sequence"/>
</dbReference>
<gene>
    <name evidence="1" type="ORF">FHS94_002036</name>
</gene>
<name>A0A7W9BDF1_9SPHN</name>
<accession>A0A7W9BDF1</accession>
<evidence type="ECO:0000313" key="2">
    <source>
        <dbReference type="Proteomes" id="UP000546200"/>
    </source>
</evidence>
<reference evidence="1 2" key="1">
    <citation type="submission" date="2020-08" db="EMBL/GenBank/DDBJ databases">
        <title>Genomic Encyclopedia of Type Strains, Phase IV (KMG-IV): sequencing the most valuable type-strain genomes for metagenomic binning, comparative biology and taxonomic classification.</title>
        <authorList>
            <person name="Goeker M."/>
        </authorList>
    </citation>
    <scope>NUCLEOTIDE SEQUENCE [LARGE SCALE GENOMIC DNA]</scope>
    <source>
        <strain evidence="1 2">DSM 100044</strain>
    </source>
</reference>